<organism evidence="1 2">
    <name type="scientific">Mangrovimonas spongiae</name>
    <dbReference type="NCBI Taxonomy" id="2494697"/>
    <lineage>
        <taxon>Bacteria</taxon>
        <taxon>Pseudomonadati</taxon>
        <taxon>Bacteroidota</taxon>
        <taxon>Flavobacteriia</taxon>
        <taxon>Flavobacteriales</taxon>
        <taxon>Flavobacteriaceae</taxon>
        <taxon>Mangrovimonas</taxon>
    </lineage>
</organism>
<proteinExistence type="predicted"/>
<evidence type="ECO:0000313" key="2">
    <source>
        <dbReference type="Proteomes" id="UP000270620"/>
    </source>
</evidence>
<dbReference type="Proteomes" id="UP000270620">
    <property type="component" value="Unassembled WGS sequence"/>
</dbReference>
<name>A0A428JXA9_9FLAO</name>
<evidence type="ECO:0000313" key="1">
    <source>
        <dbReference type="EMBL" id="RSK38738.1"/>
    </source>
</evidence>
<protein>
    <submittedName>
        <fullName evidence="1">DUF4249 domain-containing protein</fullName>
    </submittedName>
</protein>
<dbReference type="Pfam" id="PF14054">
    <property type="entry name" value="DUF4249"/>
    <property type="match status" value="1"/>
</dbReference>
<gene>
    <name evidence="1" type="ORF">EJA19_11825</name>
</gene>
<dbReference type="EMBL" id="RWBG01000005">
    <property type="protein sequence ID" value="RSK38738.1"/>
    <property type="molecule type" value="Genomic_DNA"/>
</dbReference>
<sequence length="397" mass="45424">MKKTTFILLILTIILMNCRDPYEIESISFESILVVESTITNEPNHQKVTLSKTYSLENNESPYVINANVWVENSSGIVYNFEHTNNGVYLSNDIFQATTNETYRLFITTSNGNQYQSTIKTLTPSSEITSVYAEEIVNDNGNLGIQVYINNTSVSGEASLFRYEYEETAKIITPETIVFDASLIEDLSTGEYEIVLTPREESLSTCYKTNKSTGILQASLNDIEENELEHFPVRFLPNNSPLLRERYSILVKQYVQSQEAYNFYEIINELGSLDNFLSQNQPGYVYGNISSINNPNEKVIGFFDVSSYSSLRIYFSYDDFSINRPEYFYSCDLETYDYEDATSLDGDPNERGLLRQKILAENYNYISHEGSVYTIVKPQCGDCSTFASNIRPDFWED</sequence>
<keyword evidence="2" id="KW-1185">Reference proteome</keyword>
<reference evidence="1 2" key="1">
    <citation type="submission" date="2018-12" db="EMBL/GenBank/DDBJ databases">
        <title>Mangrovimonas spongiae sp. nov., a novel member of the genus Mangrovimonas isolated from marine sponge.</title>
        <authorList>
            <person name="Zhuang L."/>
            <person name="Luo L."/>
        </authorList>
    </citation>
    <scope>NUCLEOTIDE SEQUENCE [LARGE SCALE GENOMIC DNA]</scope>
    <source>
        <strain evidence="1 2">HN-E26</strain>
    </source>
</reference>
<dbReference type="InterPro" id="IPR025345">
    <property type="entry name" value="DUF4249"/>
</dbReference>
<accession>A0A428JXA9</accession>
<dbReference type="AlphaFoldDB" id="A0A428JXA9"/>
<comment type="caution">
    <text evidence="1">The sequence shown here is derived from an EMBL/GenBank/DDBJ whole genome shotgun (WGS) entry which is preliminary data.</text>
</comment>